<feature type="binding site" evidence="12">
    <location>
        <position position="85"/>
    </location>
    <ligand>
        <name>Zn(2+)</name>
        <dbReference type="ChEBI" id="CHEBI:29105"/>
        <note>catalytic</note>
    </ligand>
</feature>
<feature type="domain" description="CMP/dCMP-type deaminase" evidence="14">
    <location>
        <begin position="1"/>
        <end position="126"/>
    </location>
</feature>
<evidence type="ECO:0000256" key="11">
    <source>
        <dbReference type="PIRSR" id="PIRSR606262-2"/>
    </source>
</evidence>
<evidence type="ECO:0000256" key="7">
    <source>
        <dbReference type="ARBA" id="ARBA00022833"/>
    </source>
</evidence>
<dbReference type="GO" id="GO:0008270">
    <property type="term" value="F:zinc ion binding"/>
    <property type="evidence" value="ECO:0007669"/>
    <property type="project" value="InterPro"/>
</dbReference>
<evidence type="ECO:0000313" key="15">
    <source>
        <dbReference type="Proteomes" id="UP000050741"/>
    </source>
</evidence>
<name>A0A183CGR3_GLOPA</name>
<evidence type="ECO:0000313" key="16">
    <source>
        <dbReference type="WBParaSite" id="GPLIN_001206800"/>
    </source>
</evidence>
<dbReference type="InterPro" id="IPR016192">
    <property type="entry name" value="APOBEC/CMP_deaminase_Zn-bd"/>
</dbReference>
<dbReference type="GO" id="GO:0004126">
    <property type="term" value="F:cytidine deaminase activity"/>
    <property type="evidence" value="ECO:0007669"/>
    <property type="project" value="UniProtKB-EC"/>
</dbReference>
<proteinExistence type="inferred from homology"/>
<dbReference type="GO" id="GO:0042802">
    <property type="term" value="F:identical protein binding"/>
    <property type="evidence" value="ECO:0007669"/>
    <property type="project" value="UniProtKB-ARBA"/>
</dbReference>
<dbReference type="GO" id="GO:0005829">
    <property type="term" value="C:cytosol"/>
    <property type="evidence" value="ECO:0007669"/>
    <property type="project" value="TreeGrafter"/>
</dbReference>
<keyword evidence="6" id="KW-0378">Hydrolase</keyword>
<feature type="binding site" evidence="12">
    <location>
        <position position="49"/>
    </location>
    <ligand>
        <name>Zn(2+)</name>
        <dbReference type="ChEBI" id="CHEBI:29105"/>
        <note>catalytic</note>
    </ligand>
</feature>
<dbReference type="InterPro" id="IPR016193">
    <property type="entry name" value="Cytidine_deaminase-like"/>
</dbReference>
<dbReference type="SUPFAM" id="SSF53927">
    <property type="entry name" value="Cytidine deaminase-like"/>
    <property type="match status" value="1"/>
</dbReference>
<evidence type="ECO:0000256" key="8">
    <source>
        <dbReference type="ARBA" id="ARBA00032005"/>
    </source>
</evidence>
<dbReference type="CDD" id="cd01283">
    <property type="entry name" value="cytidine_deaminase"/>
    <property type="match status" value="1"/>
</dbReference>
<keyword evidence="7 12" id="KW-0862">Zinc</keyword>
<keyword evidence="13" id="KW-0812">Transmembrane</keyword>
<evidence type="ECO:0000256" key="13">
    <source>
        <dbReference type="SAM" id="Phobius"/>
    </source>
</evidence>
<dbReference type="NCBIfam" id="TIGR01354">
    <property type="entry name" value="cyt_deam_tetra"/>
    <property type="match status" value="1"/>
</dbReference>
<dbReference type="Pfam" id="PF00383">
    <property type="entry name" value="dCMP_cyt_deam_1"/>
    <property type="match status" value="1"/>
</dbReference>
<reference evidence="16" key="3">
    <citation type="submission" date="2016-06" db="UniProtKB">
        <authorList>
            <consortium name="WormBaseParasite"/>
        </authorList>
    </citation>
    <scope>IDENTIFICATION</scope>
</reference>
<feature type="binding site" evidence="12">
    <location>
        <position position="88"/>
    </location>
    <ligand>
        <name>Zn(2+)</name>
        <dbReference type="ChEBI" id="CHEBI:29105"/>
        <note>catalytic</note>
    </ligand>
</feature>
<keyword evidence="15" id="KW-1185">Reference proteome</keyword>
<organism evidence="15 16">
    <name type="scientific">Globodera pallida</name>
    <name type="common">Potato cyst nematode worm</name>
    <name type="synonym">Heterodera pallida</name>
    <dbReference type="NCBI Taxonomy" id="36090"/>
    <lineage>
        <taxon>Eukaryota</taxon>
        <taxon>Metazoa</taxon>
        <taxon>Ecdysozoa</taxon>
        <taxon>Nematoda</taxon>
        <taxon>Chromadorea</taxon>
        <taxon>Rhabditida</taxon>
        <taxon>Tylenchina</taxon>
        <taxon>Tylenchomorpha</taxon>
        <taxon>Tylenchoidea</taxon>
        <taxon>Heteroderidae</taxon>
        <taxon>Heteroderinae</taxon>
        <taxon>Globodera</taxon>
    </lineage>
</organism>
<dbReference type="NCBIfam" id="NF004064">
    <property type="entry name" value="PRK05578.1"/>
    <property type="match status" value="1"/>
</dbReference>
<dbReference type="InterPro" id="IPR050202">
    <property type="entry name" value="Cyt/Deoxycyt_deaminase"/>
</dbReference>
<dbReference type="Proteomes" id="UP000050741">
    <property type="component" value="Unassembled WGS sequence"/>
</dbReference>
<dbReference type="Gene3D" id="3.40.140.10">
    <property type="entry name" value="Cytidine Deaminase, domain 2"/>
    <property type="match status" value="1"/>
</dbReference>
<dbReference type="PROSITE" id="PS00903">
    <property type="entry name" value="CYT_DCMP_DEAMINASES_1"/>
    <property type="match status" value="1"/>
</dbReference>
<reference evidence="15" key="2">
    <citation type="submission" date="2014-05" db="EMBL/GenBank/DDBJ databases">
        <title>The genome and life-stage specific transcriptomes of Globodera pallida elucidate key aspects of plant parasitism by a cyst nematode.</title>
        <authorList>
            <person name="Cotton J.A."/>
            <person name="Lilley C.J."/>
            <person name="Jones L.M."/>
            <person name="Kikuchi T."/>
            <person name="Reid A.J."/>
            <person name="Thorpe P."/>
            <person name="Tsai I.J."/>
            <person name="Beasley H."/>
            <person name="Blok V."/>
            <person name="Cock P.J.A."/>
            <person name="Van den Akker S.E."/>
            <person name="Holroyd N."/>
            <person name="Hunt M."/>
            <person name="Mantelin S."/>
            <person name="Naghra H."/>
            <person name="Pain A."/>
            <person name="Palomares-Rius J.E."/>
            <person name="Zarowiecki M."/>
            <person name="Berriman M."/>
            <person name="Jones J.T."/>
            <person name="Urwin P.E."/>
        </authorList>
    </citation>
    <scope>NUCLEOTIDE SEQUENCE [LARGE SCALE GENOMIC DNA]</scope>
    <source>
        <strain evidence="15">Lindley</strain>
    </source>
</reference>
<dbReference type="EC" id="3.5.4.5" evidence="4"/>
<evidence type="ECO:0000256" key="2">
    <source>
        <dbReference type="ARBA" id="ARBA00003949"/>
    </source>
</evidence>
<evidence type="ECO:0000256" key="4">
    <source>
        <dbReference type="ARBA" id="ARBA00012783"/>
    </source>
</evidence>
<evidence type="ECO:0000256" key="9">
    <source>
        <dbReference type="ARBA" id="ARBA00049558"/>
    </source>
</evidence>
<evidence type="ECO:0000256" key="6">
    <source>
        <dbReference type="ARBA" id="ARBA00022801"/>
    </source>
</evidence>
<dbReference type="GO" id="GO:0072527">
    <property type="term" value="P:pyrimidine-containing compound metabolic process"/>
    <property type="evidence" value="ECO:0007669"/>
    <property type="project" value="UniProtKB-ARBA"/>
</dbReference>
<feature type="transmembrane region" description="Helical" evidence="13">
    <location>
        <begin position="126"/>
        <end position="150"/>
    </location>
</feature>
<evidence type="ECO:0000256" key="1">
    <source>
        <dbReference type="ARBA" id="ARBA00001947"/>
    </source>
</evidence>
<reference evidence="15" key="1">
    <citation type="submission" date="2013-12" db="EMBL/GenBank/DDBJ databases">
        <authorList>
            <person name="Aslett M."/>
        </authorList>
    </citation>
    <scope>NUCLEOTIDE SEQUENCE [LARGE SCALE GENOMIC DNA]</scope>
    <source>
        <strain evidence="15">Lindley</strain>
    </source>
</reference>
<comment type="cofactor">
    <cofactor evidence="1 12">
        <name>Zn(2+)</name>
        <dbReference type="ChEBI" id="CHEBI:29105"/>
    </cofactor>
</comment>
<comment type="similarity">
    <text evidence="3">Belongs to the cytidine and deoxycytidylate deaminase family.</text>
</comment>
<dbReference type="AlphaFoldDB" id="A0A183CGR3"/>
<dbReference type="InterPro" id="IPR002125">
    <property type="entry name" value="CMP_dCMP_dom"/>
</dbReference>
<protein>
    <recommendedName>
        <fullName evidence="4">cytidine deaminase</fullName>
        <ecNumber evidence="4">3.5.4.5</ecNumber>
    </recommendedName>
    <alternativeName>
        <fullName evidence="8">Cytidine aminohydrolase</fullName>
    </alternativeName>
</protein>
<feature type="active site" description="Proton donor" evidence="10">
    <location>
        <position position="51"/>
    </location>
</feature>
<comment type="catalytic activity">
    <reaction evidence="9">
        <text>cytidine + H2O + H(+) = uridine + NH4(+)</text>
        <dbReference type="Rhea" id="RHEA:16069"/>
        <dbReference type="ChEBI" id="CHEBI:15377"/>
        <dbReference type="ChEBI" id="CHEBI:15378"/>
        <dbReference type="ChEBI" id="CHEBI:16704"/>
        <dbReference type="ChEBI" id="CHEBI:17562"/>
        <dbReference type="ChEBI" id="CHEBI:28938"/>
        <dbReference type="EC" id="3.5.4.5"/>
    </reaction>
</comment>
<dbReference type="GO" id="GO:0055086">
    <property type="term" value="P:nucleobase-containing small molecule metabolic process"/>
    <property type="evidence" value="ECO:0007669"/>
    <property type="project" value="UniProtKB-ARBA"/>
</dbReference>
<sequence length="330" mass="37170">MLIEQAEMAQLNAYSPYSKFRVGAALLNKDGQFFRGANVENASYGATICAERSALCTAIGAIGSAKFCPMAICVVTDLNEPATPCGICRQTLIEFGDMLVLLYSRPTKKLRRRSEEQLKSAGGGGVLMNLMITLLLNIVHALLQLFLFVVTGGRRNILKVQRQHLADEKRSEMGDQQQQQQQQQQQKASELYNKFSVLGEHRLSVNFPQQPNANTYYSNPQYSVHTRDWVDGKKWEFVVTKPLNSQQCNLKLVLLETDLDTNPVTAEVTFWQWYRAKQIHILQKSVKVFPQSGAHLQLQCNAGSNSAPSDGFFNVLIRLLEKKEQKIVEK</sequence>
<evidence type="ECO:0000259" key="14">
    <source>
        <dbReference type="PROSITE" id="PS51747"/>
    </source>
</evidence>
<keyword evidence="13" id="KW-0472">Membrane</keyword>
<feature type="binding site" evidence="11">
    <location>
        <begin position="38"/>
        <end position="44"/>
    </location>
    <ligand>
        <name>substrate</name>
    </ligand>
</feature>
<keyword evidence="5 12" id="KW-0479">Metal-binding</keyword>
<comment type="function">
    <text evidence="2">This enzyme scavenges exogenous and endogenous cytidine and 2'-deoxycytidine for UMP synthesis.</text>
</comment>
<dbReference type="PROSITE" id="PS51747">
    <property type="entry name" value="CYT_DCMP_DEAMINASES_2"/>
    <property type="match status" value="1"/>
</dbReference>
<dbReference type="PANTHER" id="PTHR11644:SF2">
    <property type="entry name" value="CYTIDINE DEAMINASE"/>
    <property type="match status" value="1"/>
</dbReference>
<dbReference type="PANTHER" id="PTHR11644">
    <property type="entry name" value="CYTIDINE DEAMINASE"/>
    <property type="match status" value="1"/>
</dbReference>
<evidence type="ECO:0000256" key="12">
    <source>
        <dbReference type="PIRSR" id="PIRSR606262-3"/>
    </source>
</evidence>
<evidence type="ECO:0000256" key="5">
    <source>
        <dbReference type="ARBA" id="ARBA00022723"/>
    </source>
</evidence>
<dbReference type="InterPro" id="IPR006262">
    <property type="entry name" value="Cyt_deam_tetra"/>
</dbReference>
<dbReference type="WBParaSite" id="GPLIN_001206800">
    <property type="protein sequence ID" value="GPLIN_001206800"/>
    <property type="gene ID" value="GPLIN_001206800"/>
</dbReference>
<evidence type="ECO:0000256" key="10">
    <source>
        <dbReference type="PIRSR" id="PIRSR606262-1"/>
    </source>
</evidence>
<evidence type="ECO:0000256" key="3">
    <source>
        <dbReference type="ARBA" id="ARBA00006576"/>
    </source>
</evidence>
<accession>A0A183CGR3</accession>
<keyword evidence="13" id="KW-1133">Transmembrane helix</keyword>